<protein>
    <submittedName>
        <fullName evidence="2">Uncharacterized protein</fullName>
    </submittedName>
</protein>
<evidence type="ECO:0000313" key="2">
    <source>
        <dbReference type="EMBL" id="KAH0615648.1"/>
    </source>
</evidence>
<proteinExistence type="predicted"/>
<sequence length="167" mass="17387">MERSTRAAQVPSLALSGCPALPLQRGSGPRVDGLGGSGATVALAIPAGWPLSLEQPCNKPLYEAKRPGGKEEEMHKRRATPATVTELRAKGSGACNCDRYLKVSKETMAHLMKARGLWTGEEGSPVDGSGATEAAAGGSAHDPSTCMDDDTLELASQRPIYSPPACQ</sequence>
<keyword evidence="3" id="KW-1185">Reference proteome</keyword>
<feature type="region of interest" description="Disordered" evidence="1">
    <location>
        <begin position="63"/>
        <end position="85"/>
    </location>
</feature>
<comment type="caution">
    <text evidence="2">The sequence shown here is derived from an EMBL/GenBank/DDBJ whole genome shotgun (WGS) entry which is preliminary data.</text>
</comment>
<name>A0ABQ7SEA0_PHRPL</name>
<evidence type="ECO:0000256" key="1">
    <source>
        <dbReference type="SAM" id="MobiDB-lite"/>
    </source>
</evidence>
<reference evidence="2 3" key="1">
    <citation type="journal article" date="2022" name="Gigascience">
        <title>A chromosome-level genome assembly and annotation of the desert horned lizard, Phrynosoma platyrhinos, provides insight into chromosomal rearrangements among reptiles.</title>
        <authorList>
            <person name="Koochekian N."/>
            <person name="Ascanio A."/>
            <person name="Farleigh K."/>
            <person name="Card D.C."/>
            <person name="Schield D.R."/>
            <person name="Castoe T.A."/>
            <person name="Jezkova T."/>
        </authorList>
    </citation>
    <scope>NUCLEOTIDE SEQUENCE [LARGE SCALE GENOMIC DNA]</scope>
    <source>
        <strain evidence="2">NK-2021</strain>
    </source>
</reference>
<feature type="region of interest" description="Disordered" evidence="1">
    <location>
        <begin position="119"/>
        <end position="149"/>
    </location>
</feature>
<accession>A0ABQ7SEA0</accession>
<organism evidence="2 3">
    <name type="scientific">Phrynosoma platyrhinos</name>
    <name type="common">Desert horned lizard</name>
    <dbReference type="NCBI Taxonomy" id="52577"/>
    <lineage>
        <taxon>Eukaryota</taxon>
        <taxon>Metazoa</taxon>
        <taxon>Chordata</taxon>
        <taxon>Craniata</taxon>
        <taxon>Vertebrata</taxon>
        <taxon>Euteleostomi</taxon>
        <taxon>Lepidosauria</taxon>
        <taxon>Squamata</taxon>
        <taxon>Bifurcata</taxon>
        <taxon>Unidentata</taxon>
        <taxon>Episquamata</taxon>
        <taxon>Toxicofera</taxon>
        <taxon>Iguania</taxon>
        <taxon>Phrynosomatidae</taxon>
        <taxon>Phrynosomatinae</taxon>
        <taxon>Phrynosoma</taxon>
    </lineage>
</organism>
<dbReference type="Proteomes" id="UP000826234">
    <property type="component" value="Unassembled WGS sequence"/>
</dbReference>
<evidence type="ECO:0000313" key="3">
    <source>
        <dbReference type="Proteomes" id="UP000826234"/>
    </source>
</evidence>
<dbReference type="EMBL" id="JAIPUX010005291">
    <property type="protein sequence ID" value="KAH0615648.1"/>
    <property type="molecule type" value="Genomic_DNA"/>
</dbReference>
<feature type="compositionally biased region" description="Basic and acidic residues" evidence="1">
    <location>
        <begin position="63"/>
        <end position="75"/>
    </location>
</feature>
<gene>
    <name evidence="2" type="ORF">JD844_005109</name>
</gene>
<feature type="compositionally biased region" description="Low complexity" evidence="1">
    <location>
        <begin position="128"/>
        <end position="140"/>
    </location>
</feature>
<dbReference type="PROSITE" id="PS51257">
    <property type="entry name" value="PROKAR_LIPOPROTEIN"/>
    <property type="match status" value="1"/>
</dbReference>